<dbReference type="Gramene" id="Pp3c15_21979V3.1">
    <property type="protein sequence ID" value="PAC:32926871.CDS.1"/>
    <property type="gene ID" value="Pp3c15_21979"/>
</dbReference>
<dbReference type="EMBL" id="ABEU02000015">
    <property type="protein sequence ID" value="PNR39780.1"/>
    <property type="molecule type" value="Genomic_DNA"/>
</dbReference>
<keyword evidence="3" id="KW-1185">Reference proteome</keyword>
<reference evidence="2" key="3">
    <citation type="submission" date="2020-12" db="UniProtKB">
        <authorList>
            <consortium name="EnsemblPlants"/>
        </authorList>
    </citation>
    <scope>IDENTIFICATION</scope>
</reference>
<dbReference type="AlphaFoldDB" id="A0A2K1JE28"/>
<dbReference type="Proteomes" id="UP000006727">
    <property type="component" value="Chromosome 15"/>
</dbReference>
<protein>
    <submittedName>
        <fullName evidence="1 2">Uncharacterized protein</fullName>
    </submittedName>
</protein>
<sequence length="169" mass="19709">MFTCSLCKYSPLFVTFQRTLWHMQRFPGTSRAPASIKVLTRRRGCRMSEGFAEEYIYKMIEIIVSFLSRDSFSYEWYESIFNRGIQGSPLKQHKKDNCCFSIFFHILQSNMTTMVGEKFSSTVLCVVVVCGCCCFKWVRIIFLQLDDCGIMMNISMQWGTHIVVPFVCM</sequence>
<accession>A0A2K1JE28</accession>
<gene>
    <name evidence="1" type="ORF">PHYPA_020060</name>
</gene>
<evidence type="ECO:0000313" key="2">
    <source>
        <dbReference type="EnsemblPlants" id="PAC:32926871.CDS.1"/>
    </source>
</evidence>
<organism evidence="1">
    <name type="scientific">Physcomitrium patens</name>
    <name type="common">Spreading-leaved earth moss</name>
    <name type="synonym">Physcomitrella patens</name>
    <dbReference type="NCBI Taxonomy" id="3218"/>
    <lineage>
        <taxon>Eukaryota</taxon>
        <taxon>Viridiplantae</taxon>
        <taxon>Streptophyta</taxon>
        <taxon>Embryophyta</taxon>
        <taxon>Bryophyta</taxon>
        <taxon>Bryophytina</taxon>
        <taxon>Bryopsida</taxon>
        <taxon>Funariidae</taxon>
        <taxon>Funariales</taxon>
        <taxon>Funariaceae</taxon>
        <taxon>Physcomitrium</taxon>
    </lineage>
</organism>
<evidence type="ECO:0000313" key="3">
    <source>
        <dbReference type="Proteomes" id="UP000006727"/>
    </source>
</evidence>
<evidence type="ECO:0000313" key="1">
    <source>
        <dbReference type="EMBL" id="PNR39780.1"/>
    </source>
</evidence>
<dbReference type="EnsemblPlants" id="Pp3c15_21979V3.1">
    <property type="protein sequence ID" value="PAC:32926871.CDS.1"/>
    <property type="gene ID" value="Pp3c15_21979"/>
</dbReference>
<proteinExistence type="predicted"/>
<reference evidence="1 3" key="2">
    <citation type="journal article" date="2018" name="Plant J.">
        <title>The Physcomitrella patens chromosome-scale assembly reveals moss genome structure and evolution.</title>
        <authorList>
            <person name="Lang D."/>
            <person name="Ullrich K.K."/>
            <person name="Murat F."/>
            <person name="Fuchs J."/>
            <person name="Jenkins J."/>
            <person name="Haas F.B."/>
            <person name="Piednoel M."/>
            <person name="Gundlach H."/>
            <person name="Van Bel M."/>
            <person name="Meyberg R."/>
            <person name="Vives C."/>
            <person name="Morata J."/>
            <person name="Symeonidi A."/>
            <person name="Hiss M."/>
            <person name="Muchero W."/>
            <person name="Kamisugi Y."/>
            <person name="Saleh O."/>
            <person name="Blanc G."/>
            <person name="Decker E.L."/>
            <person name="van Gessel N."/>
            <person name="Grimwood J."/>
            <person name="Hayes R.D."/>
            <person name="Graham S.W."/>
            <person name="Gunter L.E."/>
            <person name="McDaniel S.F."/>
            <person name="Hoernstein S.N.W."/>
            <person name="Larsson A."/>
            <person name="Li F.W."/>
            <person name="Perroud P.F."/>
            <person name="Phillips J."/>
            <person name="Ranjan P."/>
            <person name="Rokshar D.S."/>
            <person name="Rothfels C.J."/>
            <person name="Schneider L."/>
            <person name="Shu S."/>
            <person name="Stevenson D.W."/>
            <person name="Thummler F."/>
            <person name="Tillich M."/>
            <person name="Villarreal Aguilar J.C."/>
            <person name="Widiez T."/>
            <person name="Wong G.K."/>
            <person name="Wymore A."/>
            <person name="Zhang Y."/>
            <person name="Zimmer A.D."/>
            <person name="Quatrano R.S."/>
            <person name="Mayer K.F.X."/>
            <person name="Goodstein D."/>
            <person name="Casacuberta J.M."/>
            <person name="Vandepoele K."/>
            <person name="Reski R."/>
            <person name="Cuming A.C."/>
            <person name="Tuskan G.A."/>
            <person name="Maumus F."/>
            <person name="Salse J."/>
            <person name="Schmutz J."/>
            <person name="Rensing S.A."/>
        </authorList>
    </citation>
    <scope>NUCLEOTIDE SEQUENCE [LARGE SCALE GENOMIC DNA]</scope>
    <source>
        <strain evidence="2 3">cv. Gransden 2004</strain>
    </source>
</reference>
<dbReference type="InParanoid" id="A0A2K1JE28"/>
<name>A0A2K1JE28_PHYPA</name>
<reference evidence="1 3" key="1">
    <citation type="journal article" date="2008" name="Science">
        <title>The Physcomitrella genome reveals evolutionary insights into the conquest of land by plants.</title>
        <authorList>
            <person name="Rensing S."/>
            <person name="Lang D."/>
            <person name="Zimmer A."/>
            <person name="Terry A."/>
            <person name="Salamov A."/>
            <person name="Shapiro H."/>
            <person name="Nishiyama T."/>
            <person name="Perroud P.-F."/>
            <person name="Lindquist E."/>
            <person name="Kamisugi Y."/>
            <person name="Tanahashi T."/>
            <person name="Sakakibara K."/>
            <person name="Fujita T."/>
            <person name="Oishi K."/>
            <person name="Shin-I T."/>
            <person name="Kuroki Y."/>
            <person name="Toyoda A."/>
            <person name="Suzuki Y."/>
            <person name="Hashimoto A."/>
            <person name="Yamaguchi K."/>
            <person name="Sugano A."/>
            <person name="Kohara Y."/>
            <person name="Fujiyama A."/>
            <person name="Anterola A."/>
            <person name="Aoki S."/>
            <person name="Ashton N."/>
            <person name="Barbazuk W.B."/>
            <person name="Barker E."/>
            <person name="Bennetzen J."/>
            <person name="Bezanilla M."/>
            <person name="Blankenship R."/>
            <person name="Cho S.H."/>
            <person name="Dutcher S."/>
            <person name="Estelle M."/>
            <person name="Fawcett J.A."/>
            <person name="Gundlach H."/>
            <person name="Hanada K."/>
            <person name="Heyl A."/>
            <person name="Hicks K.A."/>
            <person name="Hugh J."/>
            <person name="Lohr M."/>
            <person name="Mayer K."/>
            <person name="Melkozernov A."/>
            <person name="Murata T."/>
            <person name="Nelson D."/>
            <person name="Pils B."/>
            <person name="Prigge M."/>
            <person name="Reiss B."/>
            <person name="Renner T."/>
            <person name="Rombauts S."/>
            <person name="Rushton P."/>
            <person name="Sanderfoot A."/>
            <person name="Schween G."/>
            <person name="Shiu S.-H."/>
            <person name="Stueber K."/>
            <person name="Theodoulou F.L."/>
            <person name="Tu H."/>
            <person name="Van de Peer Y."/>
            <person name="Verrier P.J."/>
            <person name="Waters E."/>
            <person name="Wood A."/>
            <person name="Yang L."/>
            <person name="Cove D."/>
            <person name="Cuming A."/>
            <person name="Hasebe M."/>
            <person name="Lucas S."/>
            <person name="Mishler D.B."/>
            <person name="Reski R."/>
            <person name="Grigoriev I."/>
            <person name="Quatrano R.S."/>
            <person name="Boore J.L."/>
        </authorList>
    </citation>
    <scope>NUCLEOTIDE SEQUENCE [LARGE SCALE GENOMIC DNA]</scope>
    <source>
        <strain evidence="2 3">cv. Gransden 2004</strain>
    </source>
</reference>